<reference evidence="1 2" key="1">
    <citation type="submission" date="2023-02" db="EMBL/GenBank/DDBJ databases">
        <title>Genome sequence of Shewanella metallivivens ER-Te-42B-Light, sp. nov., enriched from sulfide tube worms (Riftia pachyptila) isolated from Explorer Ridge in the Pacific Ocean.</title>
        <authorList>
            <person name="Maltman C."/>
            <person name="Kuzyk S.B."/>
            <person name="Kyndt J.A."/>
            <person name="Yurkov V."/>
        </authorList>
    </citation>
    <scope>NUCLEOTIDE SEQUENCE [LARGE SCALE GENOMIC DNA]</scope>
    <source>
        <strain evidence="1 2">ER-Te-42B-Light</strain>
    </source>
</reference>
<sequence length="143" mass="16752">MVDRDIFDLVVQFELVITHVFTADNLADANGDRELMSAHFEQEITMAFAEWDIDIQLDKDIKHSNEQHHSFMGYLQRSFANIDEFNSTEYRNNKGIADVSQRDNLQEKSISHHLEKMKNEVIQCCEMITFETMLVSFKLLHPL</sequence>
<dbReference type="Proteomes" id="UP001213691">
    <property type="component" value="Unassembled WGS sequence"/>
</dbReference>
<protein>
    <submittedName>
        <fullName evidence="1">Uncharacterized protein</fullName>
    </submittedName>
</protein>
<proteinExistence type="predicted"/>
<accession>A0ABT5TLH9</accession>
<keyword evidence="2" id="KW-1185">Reference proteome</keyword>
<gene>
    <name evidence="1" type="ORF">PQR79_05295</name>
</gene>
<dbReference type="EMBL" id="JAQQPZ010000002">
    <property type="protein sequence ID" value="MDD8058545.1"/>
    <property type="molecule type" value="Genomic_DNA"/>
</dbReference>
<name>A0ABT5TLH9_9GAMM</name>
<evidence type="ECO:0000313" key="2">
    <source>
        <dbReference type="Proteomes" id="UP001213691"/>
    </source>
</evidence>
<organism evidence="1 2">
    <name type="scientific">Shewanella metallivivens</name>
    <dbReference type="NCBI Taxonomy" id="2872342"/>
    <lineage>
        <taxon>Bacteria</taxon>
        <taxon>Pseudomonadati</taxon>
        <taxon>Pseudomonadota</taxon>
        <taxon>Gammaproteobacteria</taxon>
        <taxon>Alteromonadales</taxon>
        <taxon>Shewanellaceae</taxon>
        <taxon>Shewanella</taxon>
    </lineage>
</organism>
<dbReference type="RefSeq" id="WP_238103688.1">
    <property type="nucleotide sequence ID" value="NZ_JAQQPZ010000002.1"/>
</dbReference>
<comment type="caution">
    <text evidence="1">The sequence shown here is derived from an EMBL/GenBank/DDBJ whole genome shotgun (WGS) entry which is preliminary data.</text>
</comment>
<evidence type="ECO:0000313" key="1">
    <source>
        <dbReference type="EMBL" id="MDD8058545.1"/>
    </source>
</evidence>